<keyword evidence="1" id="KW-0812">Transmembrane</keyword>
<evidence type="ECO:0000313" key="2">
    <source>
        <dbReference type="EMBL" id="NYB74332.1"/>
    </source>
</evidence>
<proteinExistence type="predicted"/>
<evidence type="ECO:0000313" key="3">
    <source>
        <dbReference type="Proteomes" id="UP000611629"/>
    </source>
</evidence>
<keyword evidence="1" id="KW-1133">Transmembrane helix</keyword>
<dbReference type="Proteomes" id="UP000611629">
    <property type="component" value="Unassembled WGS sequence"/>
</dbReference>
<dbReference type="AlphaFoldDB" id="A0A974GWC3"/>
<organism evidence="2 3">
    <name type="scientific">Sedimentibacter hydroxybenzoicus DSM 7310</name>
    <dbReference type="NCBI Taxonomy" id="1123245"/>
    <lineage>
        <taxon>Bacteria</taxon>
        <taxon>Bacillati</taxon>
        <taxon>Bacillota</taxon>
        <taxon>Tissierellia</taxon>
        <taxon>Sedimentibacter</taxon>
    </lineage>
</organism>
<keyword evidence="3" id="KW-1185">Reference proteome</keyword>
<gene>
    <name evidence="2" type="ORF">HZF24_09325</name>
</gene>
<evidence type="ECO:0000256" key="1">
    <source>
        <dbReference type="SAM" id="Phobius"/>
    </source>
</evidence>
<feature type="transmembrane region" description="Helical" evidence="1">
    <location>
        <begin position="7"/>
        <end position="28"/>
    </location>
</feature>
<name>A0A974GWC3_SEDHY</name>
<accession>A0A974GWC3</accession>
<protein>
    <submittedName>
        <fullName evidence="2">Uncharacterized protein</fullName>
    </submittedName>
</protein>
<dbReference type="RefSeq" id="WP_179238040.1">
    <property type="nucleotide sequence ID" value="NZ_JACBNQ010000009.1"/>
</dbReference>
<sequence length="197" mass="22713">MRRNMKFIVLIAVLICMIIALIFIRGLLNPGLNKITQQKGYIITGQNEKSIEIKIDKDDLSPNIDLDEVISFEKDDIILYKTDTSTMYLKSIEYENSDKEYLSLTFDFYYDLPQEGTIIVPYEVLAEHDSTSYSFRIVMHSKQAKDKSKVFDKAVSVHGQGPSEQFSIYLKTDVFTEAEDEISFIVDGFNELSYIKK</sequence>
<keyword evidence="1" id="KW-0472">Membrane</keyword>
<reference evidence="2" key="1">
    <citation type="submission" date="2020-07" db="EMBL/GenBank/DDBJ databases">
        <title>Genomic analysis of a strain of Sedimentibacter Hydroxybenzoicus DSM7310.</title>
        <authorList>
            <person name="Ma S."/>
        </authorList>
    </citation>
    <scope>NUCLEOTIDE SEQUENCE</scope>
    <source>
        <strain evidence="2">DSM 7310</strain>
    </source>
</reference>
<dbReference type="EMBL" id="JACBNQ010000009">
    <property type="protein sequence ID" value="NYB74332.1"/>
    <property type="molecule type" value="Genomic_DNA"/>
</dbReference>
<comment type="caution">
    <text evidence="2">The sequence shown here is derived from an EMBL/GenBank/DDBJ whole genome shotgun (WGS) entry which is preliminary data.</text>
</comment>